<reference evidence="2 3" key="1">
    <citation type="submission" date="2016-07" db="EMBL/GenBank/DDBJ databases">
        <authorList>
            <person name="Crews N.M."/>
            <person name="Broadbent M.R."/>
            <person name="Baker C.M."/>
            <person name="Li L."/>
            <person name="Squire M.C."/>
            <person name="Watkins H.A."/>
            <person name="Rinehart C.A."/>
            <person name="King R.A."/>
            <person name="Staples A.K."/>
            <person name="Rowland N.S."/>
            <person name="Gaffney B.L."/>
            <person name="Ball S.L."/>
            <person name="Garlena R.A."/>
            <person name="Russell D.A."/>
            <person name="Pope W.H."/>
            <person name="Jacobs-Sera D."/>
            <person name="Hendrix R.W."/>
            <person name="Hatfull G.F."/>
        </authorList>
    </citation>
    <scope>NUCLEOTIDE SEQUENCE [LARGE SCALE GENOMIC DNA]</scope>
</reference>
<dbReference type="GO" id="GO:0004519">
    <property type="term" value="F:endonuclease activity"/>
    <property type="evidence" value="ECO:0007669"/>
    <property type="project" value="UniProtKB-KW"/>
</dbReference>
<dbReference type="SUPFAM" id="SSF54060">
    <property type="entry name" value="His-Me finger endonucleases"/>
    <property type="match status" value="1"/>
</dbReference>
<keyword evidence="2" id="KW-0540">Nuclease</keyword>
<dbReference type="Pfam" id="PF13392">
    <property type="entry name" value="HNH_3"/>
    <property type="match status" value="1"/>
</dbReference>
<organism evidence="2 3">
    <name type="scientific">Mycobacterium phage Gruunaga</name>
    <dbReference type="NCBI Taxonomy" id="1897770"/>
    <lineage>
        <taxon>Viruses</taxon>
        <taxon>Duplodnaviria</taxon>
        <taxon>Heunggongvirae</taxon>
        <taxon>Uroviricota</taxon>
        <taxon>Caudoviricetes</taxon>
        <taxon>Gladiatorvirus</taxon>
        <taxon>Gladiatorvirus gladiator</taxon>
    </lineage>
</organism>
<evidence type="ECO:0000313" key="2">
    <source>
        <dbReference type="EMBL" id="AOQ28067.1"/>
    </source>
</evidence>
<sequence>MVYPVIPLEVRLKRRLVEDENGCWIFQGCPKERYGKIKPGNNVRQSIGAHVAAYKCWVGDVPPGLVVRHKCDVPKCCNPDHLELGTQQQNVDDRTKRGRHWVRSGTEHYNYKHGKYAVSQQER</sequence>
<dbReference type="InterPro" id="IPR003615">
    <property type="entry name" value="HNH_nuc"/>
</dbReference>
<feature type="domain" description="HNH nuclease" evidence="1">
    <location>
        <begin position="49"/>
        <end position="90"/>
    </location>
</feature>
<dbReference type="EMBL" id="KX576638">
    <property type="protein sequence ID" value="AOQ28067.1"/>
    <property type="molecule type" value="Genomic_DNA"/>
</dbReference>
<proteinExistence type="predicted"/>
<dbReference type="Gene3D" id="3.90.75.10">
    <property type="entry name" value="Homing Intron 3 (I-ppo) Encoded Endonuclease, Chain A"/>
    <property type="match status" value="1"/>
</dbReference>
<protein>
    <submittedName>
        <fullName evidence="2">HNH endonuclease</fullName>
    </submittedName>
</protein>
<dbReference type="Proteomes" id="UP000221721">
    <property type="component" value="Segment"/>
</dbReference>
<gene>
    <name evidence="2" type="ORF">SEA_GRUUNAGA_53</name>
</gene>
<dbReference type="InterPro" id="IPR044930">
    <property type="entry name" value="Homing_endonuclease_His-Me"/>
</dbReference>
<evidence type="ECO:0000259" key="1">
    <source>
        <dbReference type="Pfam" id="PF13392"/>
    </source>
</evidence>
<evidence type="ECO:0000313" key="3">
    <source>
        <dbReference type="Proteomes" id="UP000221721"/>
    </source>
</evidence>
<accession>A0A1C9LYU6</accession>
<dbReference type="InterPro" id="IPR044925">
    <property type="entry name" value="His-Me_finger_sf"/>
</dbReference>
<keyword evidence="2" id="KW-0255">Endonuclease</keyword>
<name>A0A1C9LYU6_9CAUD</name>
<keyword evidence="2" id="KW-0378">Hydrolase</keyword>